<accession>A0ABX6DD75</accession>
<dbReference type="RefSeq" id="WP_369595739.1">
    <property type="nucleotide sequence ID" value="NZ_CP045835.1"/>
</dbReference>
<dbReference type="SUPFAM" id="SSF52402">
    <property type="entry name" value="Adenine nucleotide alpha hydrolases-like"/>
    <property type="match status" value="1"/>
</dbReference>
<proteinExistence type="predicted"/>
<keyword evidence="3" id="KW-1185">Reference proteome</keyword>
<dbReference type="EMBL" id="CP045835">
    <property type="protein sequence ID" value="QGG51583.1"/>
    <property type="molecule type" value="Genomic_DNA"/>
</dbReference>
<evidence type="ECO:0000313" key="3">
    <source>
        <dbReference type="Proteomes" id="UP000373269"/>
    </source>
</evidence>
<dbReference type="InterPro" id="IPR014729">
    <property type="entry name" value="Rossmann-like_a/b/a_fold"/>
</dbReference>
<name>A0ABX6DD75_9BACI</name>
<organism evidence="2 3">
    <name type="scientific">Lysinibacillus pakistanensis</name>
    <dbReference type="NCBI Taxonomy" id="759811"/>
    <lineage>
        <taxon>Bacteria</taxon>
        <taxon>Bacillati</taxon>
        <taxon>Bacillota</taxon>
        <taxon>Bacilli</taxon>
        <taxon>Bacillales</taxon>
        <taxon>Bacillaceae</taxon>
        <taxon>Lysinibacillus</taxon>
    </lineage>
</organism>
<dbReference type="Gene3D" id="3.40.50.620">
    <property type="entry name" value="HUPs"/>
    <property type="match status" value="1"/>
</dbReference>
<reference evidence="2 3" key="1">
    <citation type="submission" date="2019-11" db="EMBL/GenBank/DDBJ databases">
        <title>Whole Genome Sequencing and Comparative Genomic Analyses of Lysinibacillus pakistanensis LZH-9, a Halotolerant Strain with Excellent COD Removal Capability.</title>
        <authorList>
            <person name="Zhou H."/>
        </authorList>
    </citation>
    <scope>NUCLEOTIDE SEQUENCE [LARGE SCALE GENOMIC DNA]</scope>
    <source>
        <strain evidence="2 3">LZH-9</strain>
    </source>
</reference>
<feature type="domain" description="Phosphoadenosine phosphosulphate reductase" evidence="1">
    <location>
        <begin position="4"/>
        <end position="171"/>
    </location>
</feature>
<evidence type="ECO:0000313" key="2">
    <source>
        <dbReference type="EMBL" id="QGG51583.1"/>
    </source>
</evidence>
<protein>
    <submittedName>
        <fullName evidence="2">Phosphoadenosine phosphosulfate reductase family protein</fullName>
    </submittedName>
</protein>
<dbReference type="Proteomes" id="UP000373269">
    <property type="component" value="Chromosome"/>
</dbReference>
<dbReference type="InterPro" id="IPR002500">
    <property type="entry name" value="PAPS_reduct_dom"/>
</dbReference>
<evidence type="ECO:0000259" key="1">
    <source>
        <dbReference type="Pfam" id="PF01507"/>
    </source>
</evidence>
<dbReference type="Pfam" id="PF01507">
    <property type="entry name" value="PAPS_reduct"/>
    <property type="match status" value="1"/>
</dbReference>
<gene>
    <name evidence="2" type="ORF">GDS87_11760</name>
</gene>
<sequence length="240" mass="27988">MKTVAWFSGGVSSFISMYLMKDEIDEIYYLDVKEQHPDTYRFMADCERVLGRKFTILKNEKTHSAVEIIRKRRYINGPSGAPCTSELKRKVRQRWEQTQDEVLRYVWGYDSEEKHRAERLLQTTPEHEHVFPLIDAMLTKDEVHGLLERLGIKRPLMYELGFRNNNCVGCVKGGMGYWNMIRKHFPERFYEMAALEREIGATCIKGIYLDELDPERGRIEDEVMGECGILCEIAYASAVG</sequence>